<protein>
    <recommendedName>
        <fullName evidence="3">Short-chain dehydrogenase</fullName>
    </recommendedName>
</protein>
<dbReference type="Gene3D" id="3.40.50.720">
    <property type="entry name" value="NAD(P)-binding Rossmann-like Domain"/>
    <property type="match status" value="1"/>
</dbReference>
<dbReference type="PANTHER" id="PTHR45458:SF1">
    <property type="entry name" value="SHORT CHAIN DEHYDROGENASE"/>
    <property type="match status" value="1"/>
</dbReference>
<evidence type="ECO:0008006" key="3">
    <source>
        <dbReference type="Google" id="ProtNLM"/>
    </source>
</evidence>
<proteinExistence type="predicted"/>
<dbReference type="CDD" id="cd05325">
    <property type="entry name" value="carb_red_sniffer_like_SDR_c"/>
    <property type="match status" value="1"/>
</dbReference>
<accession>A0A1X9NKE2</accession>
<dbReference type="EMBL" id="CP019343">
    <property type="protein sequence ID" value="ARN76285.1"/>
    <property type="molecule type" value="Genomic_DNA"/>
</dbReference>
<sequence length="237" mass="25237">MADTVLITGANRGIGLEFVKQYAEQGWTVYATTRKPNKSDDLNALAKANNTIKVVQLDVTDVESIAALAKTVGDQPIDVLINNAGVLGDMEKQKMGQFDYDELDWVIDVNTKGPLRVTSALLDNVKASKQKKVVVLASALGSITMGPNISDMYWYKISKAGMSIAMASMQKDLKNDGVTVLRLGPGMVNTRLLAASGAGGKGIEPPASVAGMISVIETATPKTGKKSYNYDGKKIPN</sequence>
<reference evidence="1 2" key="1">
    <citation type="submission" date="2016-11" db="EMBL/GenBank/DDBJ databases">
        <title>Trade-off between light-utilization and light-protection in marine flavobacteria.</title>
        <authorList>
            <person name="Kumagai Y."/>
        </authorList>
    </citation>
    <scope>NUCLEOTIDE SEQUENCE [LARGE SCALE GENOMIC DNA]</scope>
    <source>
        <strain evidence="1 2">NBRC 107125</strain>
    </source>
</reference>
<dbReference type="AlphaFoldDB" id="A0A1X9NKE2"/>
<dbReference type="InterPro" id="IPR052184">
    <property type="entry name" value="SDR_enzymes"/>
</dbReference>
<dbReference type="SUPFAM" id="SSF51735">
    <property type="entry name" value="NAD(P)-binding Rossmann-fold domains"/>
    <property type="match status" value="1"/>
</dbReference>
<dbReference type="KEGG" id="osg:BST96_03235"/>
<name>A0A1X9NKE2_9GAMM</name>
<keyword evidence="2" id="KW-1185">Reference proteome</keyword>
<dbReference type="STRING" id="716816.BST96_03235"/>
<dbReference type="GO" id="GO:0016616">
    <property type="term" value="F:oxidoreductase activity, acting on the CH-OH group of donors, NAD or NADP as acceptor"/>
    <property type="evidence" value="ECO:0007669"/>
    <property type="project" value="TreeGrafter"/>
</dbReference>
<dbReference type="PANTHER" id="PTHR45458">
    <property type="entry name" value="SHORT-CHAIN DEHYDROGENASE/REDUCTASE SDR"/>
    <property type="match status" value="1"/>
</dbReference>
<gene>
    <name evidence="1" type="ORF">BST96_03235</name>
</gene>
<dbReference type="Proteomes" id="UP000193450">
    <property type="component" value="Chromosome"/>
</dbReference>
<dbReference type="PRINTS" id="PR00081">
    <property type="entry name" value="GDHRDH"/>
</dbReference>
<organism evidence="1 2">
    <name type="scientific">Oceanicoccus sagamiensis</name>
    <dbReference type="NCBI Taxonomy" id="716816"/>
    <lineage>
        <taxon>Bacteria</taxon>
        <taxon>Pseudomonadati</taxon>
        <taxon>Pseudomonadota</taxon>
        <taxon>Gammaproteobacteria</taxon>
        <taxon>Cellvibrionales</taxon>
        <taxon>Spongiibacteraceae</taxon>
        <taxon>Oceanicoccus</taxon>
    </lineage>
</organism>
<dbReference type="Pfam" id="PF00106">
    <property type="entry name" value="adh_short"/>
    <property type="match status" value="1"/>
</dbReference>
<dbReference type="InterPro" id="IPR002347">
    <property type="entry name" value="SDR_fam"/>
</dbReference>
<dbReference type="InterPro" id="IPR036291">
    <property type="entry name" value="NAD(P)-bd_dom_sf"/>
</dbReference>
<evidence type="ECO:0000313" key="1">
    <source>
        <dbReference type="EMBL" id="ARN76285.1"/>
    </source>
</evidence>
<evidence type="ECO:0000313" key="2">
    <source>
        <dbReference type="Proteomes" id="UP000193450"/>
    </source>
</evidence>